<evidence type="ECO:0000256" key="3">
    <source>
        <dbReference type="SAM" id="MobiDB-lite"/>
    </source>
</evidence>
<feature type="compositionally biased region" description="Polar residues" evidence="3">
    <location>
        <begin position="1"/>
        <end position="12"/>
    </location>
</feature>
<dbReference type="InterPro" id="IPR050109">
    <property type="entry name" value="HTH-type_TetR-like_transc_reg"/>
</dbReference>
<evidence type="ECO:0000256" key="1">
    <source>
        <dbReference type="ARBA" id="ARBA00023125"/>
    </source>
</evidence>
<sequence>MRPGATSEQTTGRRYGGQDPAARQAARREQLLDAGLECFGTDGYQRTSVKQVCERAGLTQRYFYESFDDRESLLLGVYDSVVDVVRGRTEASIADGGTTIADLARIALGEFVDCLTEDARRARIMLLEVVGVSPALEARRYRVIHDFADVIVAAGAAHAGLGETTHEFHLVAVGLVGAVNQLLVDWVLGNGSTDPDHILAVCVRLFAATFDDFVPD</sequence>
<reference evidence="5 6" key="1">
    <citation type="submission" date="2022-10" db="EMBL/GenBank/DDBJ databases">
        <title>The complete genomes of actinobacterial strains from the NBC collection.</title>
        <authorList>
            <person name="Joergensen T.S."/>
            <person name="Alvarez Arevalo M."/>
            <person name="Sterndorff E.B."/>
            <person name="Faurdal D."/>
            <person name="Vuksanovic O."/>
            <person name="Mourched A.-S."/>
            <person name="Charusanti P."/>
            <person name="Shaw S."/>
            <person name="Blin K."/>
            <person name="Weber T."/>
        </authorList>
    </citation>
    <scope>NUCLEOTIDE SEQUENCE [LARGE SCALE GENOMIC DNA]</scope>
    <source>
        <strain evidence="5 6">NBC_00319</strain>
    </source>
</reference>
<accession>A0AAU4JYQ0</accession>
<dbReference type="EMBL" id="CP108021">
    <property type="protein sequence ID" value="WUM18914.1"/>
    <property type="molecule type" value="Genomic_DNA"/>
</dbReference>
<dbReference type="KEGG" id="whr:OG579_14405"/>
<dbReference type="Gene3D" id="1.10.357.10">
    <property type="entry name" value="Tetracycline Repressor, domain 2"/>
    <property type="match status" value="1"/>
</dbReference>
<keyword evidence="1 2" id="KW-0238">DNA-binding</keyword>
<feature type="domain" description="HTH tetR-type" evidence="4">
    <location>
        <begin position="25"/>
        <end position="85"/>
    </location>
</feature>
<keyword evidence="6" id="KW-1185">Reference proteome</keyword>
<dbReference type="GO" id="GO:0003700">
    <property type="term" value="F:DNA-binding transcription factor activity"/>
    <property type="evidence" value="ECO:0007669"/>
    <property type="project" value="TreeGrafter"/>
</dbReference>
<dbReference type="Pfam" id="PF00440">
    <property type="entry name" value="TetR_N"/>
    <property type="match status" value="1"/>
</dbReference>
<proteinExistence type="predicted"/>
<feature type="region of interest" description="Disordered" evidence="3">
    <location>
        <begin position="1"/>
        <end position="22"/>
    </location>
</feature>
<dbReference type="InterPro" id="IPR001647">
    <property type="entry name" value="HTH_TetR"/>
</dbReference>
<dbReference type="PROSITE" id="PS50977">
    <property type="entry name" value="HTH_TETR_2"/>
    <property type="match status" value="1"/>
</dbReference>
<dbReference type="InterPro" id="IPR009057">
    <property type="entry name" value="Homeodomain-like_sf"/>
</dbReference>
<gene>
    <name evidence="5" type="ORF">OG579_14405</name>
</gene>
<organism evidence="5 6">
    <name type="scientific">Williamsia herbipolensis</name>
    <dbReference type="NCBI Taxonomy" id="1603258"/>
    <lineage>
        <taxon>Bacteria</taxon>
        <taxon>Bacillati</taxon>
        <taxon>Actinomycetota</taxon>
        <taxon>Actinomycetes</taxon>
        <taxon>Mycobacteriales</taxon>
        <taxon>Nocardiaceae</taxon>
        <taxon>Williamsia</taxon>
    </lineage>
</organism>
<dbReference type="RefSeq" id="WP_328856489.1">
    <property type="nucleotide sequence ID" value="NZ_CP108021.1"/>
</dbReference>
<evidence type="ECO:0000256" key="2">
    <source>
        <dbReference type="PROSITE-ProRule" id="PRU00335"/>
    </source>
</evidence>
<evidence type="ECO:0000313" key="5">
    <source>
        <dbReference type="EMBL" id="WUM18914.1"/>
    </source>
</evidence>
<dbReference type="PANTHER" id="PTHR30055">
    <property type="entry name" value="HTH-TYPE TRANSCRIPTIONAL REGULATOR RUTR"/>
    <property type="match status" value="1"/>
</dbReference>
<evidence type="ECO:0000259" key="4">
    <source>
        <dbReference type="PROSITE" id="PS50977"/>
    </source>
</evidence>
<name>A0AAU4JYQ0_9NOCA</name>
<dbReference type="PRINTS" id="PR00455">
    <property type="entry name" value="HTHTETR"/>
</dbReference>
<dbReference type="Proteomes" id="UP001432128">
    <property type="component" value="Chromosome"/>
</dbReference>
<dbReference type="AlphaFoldDB" id="A0AAU4JYQ0"/>
<dbReference type="PANTHER" id="PTHR30055:SF226">
    <property type="entry name" value="HTH-TYPE TRANSCRIPTIONAL REGULATOR PKSA"/>
    <property type="match status" value="1"/>
</dbReference>
<evidence type="ECO:0000313" key="6">
    <source>
        <dbReference type="Proteomes" id="UP001432128"/>
    </source>
</evidence>
<protein>
    <submittedName>
        <fullName evidence="5">TetR/AcrR family transcriptional regulator</fullName>
    </submittedName>
</protein>
<dbReference type="GO" id="GO:0000976">
    <property type="term" value="F:transcription cis-regulatory region binding"/>
    <property type="evidence" value="ECO:0007669"/>
    <property type="project" value="TreeGrafter"/>
</dbReference>
<feature type="DNA-binding region" description="H-T-H motif" evidence="2">
    <location>
        <begin position="48"/>
        <end position="67"/>
    </location>
</feature>
<dbReference type="SUPFAM" id="SSF46689">
    <property type="entry name" value="Homeodomain-like"/>
    <property type="match status" value="1"/>
</dbReference>